<dbReference type="InterPro" id="IPR013762">
    <property type="entry name" value="Integrase-like_cat_sf"/>
</dbReference>
<organism evidence="3 4">
    <name type="scientific">Alternaria tenuissima</name>
    <dbReference type="NCBI Taxonomy" id="119927"/>
    <lineage>
        <taxon>Eukaryota</taxon>
        <taxon>Fungi</taxon>
        <taxon>Dikarya</taxon>
        <taxon>Ascomycota</taxon>
        <taxon>Pezizomycotina</taxon>
        <taxon>Dothideomycetes</taxon>
        <taxon>Pleosporomycetidae</taxon>
        <taxon>Pleosporales</taxon>
        <taxon>Pleosporineae</taxon>
        <taxon>Pleosporaceae</taxon>
        <taxon>Alternaria</taxon>
        <taxon>Alternaria sect. Alternaria</taxon>
        <taxon>Alternaria alternata complex</taxon>
    </lineage>
</organism>
<dbReference type="Gene3D" id="1.10.443.10">
    <property type="entry name" value="Intergrase catalytic core"/>
    <property type="match status" value="1"/>
</dbReference>
<evidence type="ECO:0000256" key="2">
    <source>
        <dbReference type="SAM" id="MobiDB-lite"/>
    </source>
</evidence>
<dbReference type="InterPro" id="IPR021842">
    <property type="entry name" value="DUF3435"/>
</dbReference>
<sequence>MTLLGSRPGEFIESAAWKHSNEGLLYGDIDLVRYQNGTYVGFLLHLRLRNRKGHRNNKKHSPVMLLYEEATMRSMCPVTHFMALALADGVFEECTSFQDIEAKELPPGSSLYKYRYKSEAKQRPILRSILSDGSVSENGILTYECFNNMLKGIGQRAGYEDRLSAYCFRRTYAKAVEKTAIPAQRRLLMGHPNDDTVMYYISGIIGVDSQSMVHGRDQRTELIEENTSMMSKRNLLAPMPPGSQLTNRGSIAKAIGPDNPVSVVTLSQHALKEDYALRRQSRTVAYRKQREDFFEGKTTPQRATVPASVSAQATPKPLRSPSRYMQALWKFEPERKIIARLMYPDCDTGAESSEDTGVDSATDKIEIPLKDILEPMVNLSNPEKKRYTYASASPTKDRCCGVCGKQFIKNDKKCVPRFAVRCCTD</sequence>
<dbReference type="PANTHER" id="PTHR37535">
    <property type="entry name" value="FLUG DOMAIN PROTEIN"/>
    <property type="match status" value="1"/>
</dbReference>
<evidence type="ECO:0000256" key="1">
    <source>
        <dbReference type="ARBA" id="ARBA00023172"/>
    </source>
</evidence>
<dbReference type="SUPFAM" id="SSF56349">
    <property type="entry name" value="DNA breaking-rejoining enzymes"/>
    <property type="match status" value="1"/>
</dbReference>
<reference evidence="4" key="1">
    <citation type="journal article" date="2019" name="bioRxiv">
        <title>Genomics, evolutionary history and diagnostics of the Alternaria alternata species group including apple and Asian pear pathotypes.</title>
        <authorList>
            <person name="Armitage A.D."/>
            <person name="Cockerton H.M."/>
            <person name="Sreenivasaprasad S."/>
            <person name="Woodhall J.W."/>
            <person name="Lane C.R."/>
            <person name="Harrison R.J."/>
            <person name="Clarkson J.P."/>
        </authorList>
    </citation>
    <scope>NUCLEOTIDE SEQUENCE [LARGE SCALE GENOMIC DNA]</scope>
    <source>
        <strain evidence="4">FERA 635</strain>
    </source>
</reference>
<keyword evidence="1" id="KW-0233">DNA recombination</keyword>
<dbReference type="Pfam" id="PF11917">
    <property type="entry name" value="DUF3435"/>
    <property type="match status" value="1"/>
</dbReference>
<dbReference type="EMBL" id="PDXF01000091">
    <property type="protein sequence ID" value="RYN89146.1"/>
    <property type="molecule type" value="Genomic_DNA"/>
</dbReference>
<proteinExistence type="predicted"/>
<dbReference type="Proteomes" id="UP000293195">
    <property type="component" value="Unassembled WGS sequence"/>
</dbReference>
<feature type="compositionally biased region" description="Polar residues" evidence="2">
    <location>
        <begin position="298"/>
        <end position="313"/>
    </location>
</feature>
<comment type="caution">
    <text evidence="3">The sequence shown here is derived from an EMBL/GenBank/DDBJ whole genome shotgun (WGS) entry which is preliminary data.</text>
</comment>
<keyword evidence="4" id="KW-1185">Reference proteome</keyword>
<protein>
    <submittedName>
        <fullName evidence="3">Uncharacterized protein</fullName>
    </submittedName>
</protein>
<evidence type="ECO:0000313" key="3">
    <source>
        <dbReference type="EMBL" id="RYN89146.1"/>
    </source>
</evidence>
<name>A0ABY0FWB2_9PLEO</name>
<accession>A0ABY0FWB2</accession>
<evidence type="ECO:0000313" key="4">
    <source>
        <dbReference type="Proteomes" id="UP000293195"/>
    </source>
</evidence>
<dbReference type="PANTHER" id="PTHR37535:SF4">
    <property type="entry name" value="FLUG DOMAIN-CONTAINING PROTEIN"/>
    <property type="match status" value="1"/>
</dbReference>
<feature type="region of interest" description="Disordered" evidence="2">
    <location>
        <begin position="295"/>
        <end position="318"/>
    </location>
</feature>
<gene>
    <name evidence="3" type="ORF">AA0119_g11620</name>
</gene>
<dbReference type="InterPro" id="IPR011010">
    <property type="entry name" value="DNA_brk_join_enz"/>
</dbReference>